<proteinExistence type="predicted"/>
<dbReference type="Pfam" id="PF12435">
    <property type="entry name" value="DUF3678"/>
    <property type="match status" value="1"/>
</dbReference>
<dbReference type="InterPro" id="IPR022146">
    <property type="entry name" value="DUF3678"/>
</dbReference>
<sequence length="122" mass="13630">MELQLCCPLGPQFHRFHRLPHRSRIDNLIIRIRHRQPLGALPLRLQVAIIAVLGRWSNYLHMATDAVGPATSPSSSSSMSHRQHCRIFLDYTSLFSGNCGCCFGNSASTPFSLRNRLGGLLC</sequence>
<accession>A0A0E0BJN0</accession>
<dbReference type="Gramene" id="OGLUM11G14860.1">
    <property type="protein sequence ID" value="OGLUM11G14860.1"/>
    <property type="gene ID" value="OGLUM11G14860"/>
</dbReference>
<evidence type="ECO:0000313" key="2">
    <source>
        <dbReference type="Proteomes" id="UP000026961"/>
    </source>
</evidence>
<keyword evidence="2" id="KW-1185">Reference proteome</keyword>
<evidence type="ECO:0000313" key="1">
    <source>
        <dbReference type="EnsemblPlants" id="OGLUM11G14860.1"/>
    </source>
</evidence>
<reference evidence="1" key="1">
    <citation type="submission" date="2015-04" db="UniProtKB">
        <authorList>
            <consortium name="EnsemblPlants"/>
        </authorList>
    </citation>
    <scope>IDENTIFICATION</scope>
</reference>
<reference evidence="1" key="2">
    <citation type="submission" date="2018-05" db="EMBL/GenBank/DDBJ databases">
        <title>OgluRS3 (Oryza glumaepatula Reference Sequence Version 3).</title>
        <authorList>
            <person name="Zhang J."/>
            <person name="Kudrna D."/>
            <person name="Lee S."/>
            <person name="Talag J."/>
            <person name="Welchert J."/>
            <person name="Wing R.A."/>
        </authorList>
    </citation>
    <scope>NUCLEOTIDE SEQUENCE [LARGE SCALE GENOMIC DNA]</scope>
</reference>
<dbReference type="EnsemblPlants" id="OGLUM11G14860.1">
    <property type="protein sequence ID" value="OGLUM11G14860.1"/>
    <property type="gene ID" value="OGLUM11G14860"/>
</dbReference>
<name>A0A0E0BJN0_9ORYZ</name>
<dbReference type="HOGENOM" id="CLU_152850_0_0_1"/>
<dbReference type="AlphaFoldDB" id="A0A0E0BJN0"/>
<organism evidence="1">
    <name type="scientific">Oryza glumipatula</name>
    <dbReference type="NCBI Taxonomy" id="40148"/>
    <lineage>
        <taxon>Eukaryota</taxon>
        <taxon>Viridiplantae</taxon>
        <taxon>Streptophyta</taxon>
        <taxon>Embryophyta</taxon>
        <taxon>Tracheophyta</taxon>
        <taxon>Spermatophyta</taxon>
        <taxon>Magnoliopsida</taxon>
        <taxon>Liliopsida</taxon>
        <taxon>Poales</taxon>
        <taxon>Poaceae</taxon>
        <taxon>BOP clade</taxon>
        <taxon>Oryzoideae</taxon>
        <taxon>Oryzeae</taxon>
        <taxon>Oryzinae</taxon>
        <taxon>Oryza</taxon>
    </lineage>
</organism>
<protein>
    <submittedName>
        <fullName evidence="1">Uncharacterized protein</fullName>
    </submittedName>
</protein>
<dbReference type="Proteomes" id="UP000026961">
    <property type="component" value="Chromosome 11"/>
</dbReference>